<keyword evidence="3" id="KW-1185">Reference proteome</keyword>
<feature type="transmembrane region" description="Helical" evidence="1">
    <location>
        <begin position="44"/>
        <end position="63"/>
    </location>
</feature>
<dbReference type="Gene3D" id="1.20.1740.10">
    <property type="entry name" value="Amino acid/polyamine transporter I"/>
    <property type="match status" value="1"/>
</dbReference>
<comment type="caution">
    <text evidence="2">The sequence shown here is derived from an EMBL/GenBank/DDBJ whole genome shotgun (WGS) entry which is preliminary data.</text>
</comment>
<dbReference type="PANTHER" id="PTHR43243">
    <property type="entry name" value="INNER MEMBRANE TRANSPORTER YGJI-RELATED"/>
    <property type="match status" value="1"/>
</dbReference>
<keyword evidence="1" id="KW-0812">Transmembrane</keyword>
<evidence type="ECO:0000313" key="2">
    <source>
        <dbReference type="EMBL" id="KAL0173997.1"/>
    </source>
</evidence>
<feature type="non-terminal residue" evidence="2">
    <location>
        <position position="1"/>
    </location>
</feature>
<proteinExistence type="predicted"/>
<dbReference type="Proteomes" id="UP001529510">
    <property type="component" value="Unassembled WGS sequence"/>
</dbReference>
<protein>
    <submittedName>
        <fullName evidence="2">Uncharacterized protein</fullName>
    </submittedName>
</protein>
<dbReference type="PANTHER" id="PTHR43243:SF28">
    <property type="entry name" value="HIGH AFFINITY CATIONIC AMINO ACID TRANSPORTER 1"/>
    <property type="match status" value="1"/>
</dbReference>
<accession>A0ABD0PJJ3</accession>
<organism evidence="2 3">
    <name type="scientific">Cirrhinus mrigala</name>
    <name type="common">Mrigala</name>
    <dbReference type="NCBI Taxonomy" id="683832"/>
    <lineage>
        <taxon>Eukaryota</taxon>
        <taxon>Metazoa</taxon>
        <taxon>Chordata</taxon>
        <taxon>Craniata</taxon>
        <taxon>Vertebrata</taxon>
        <taxon>Euteleostomi</taxon>
        <taxon>Actinopterygii</taxon>
        <taxon>Neopterygii</taxon>
        <taxon>Teleostei</taxon>
        <taxon>Ostariophysi</taxon>
        <taxon>Cypriniformes</taxon>
        <taxon>Cyprinidae</taxon>
        <taxon>Labeoninae</taxon>
        <taxon>Labeonini</taxon>
        <taxon>Cirrhinus</taxon>
    </lineage>
</organism>
<keyword evidence="1" id="KW-1133">Transmembrane helix</keyword>
<evidence type="ECO:0000256" key="1">
    <source>
        <dbReference type="SAM" id="Phobius"/>
    </source>
</evidence>
<feature type="transmembrane region" description="Helical" evidence="1">
    <location>
        <begin position="12"/>
        <end position="32"/>
    </location>
</feature>
<evidence type="ECO:0000313" key="3">
    <source>
        <dbReference type="Proteomes" id="UP001529510"/>
    </source>
</evidence>
<dbReference type="EMBL" id="JAMKFB020000015">
    <property type="protein sequence ID" value="KAL0173997.1"/>
    <property type="molecule type" value="Genomic_DNA"/>
</dbReference>
<name>A0ABD0PJJ3_CIRMR</name>
<keyword evidence="1" id="KW-0472">Membrane</keyword>
<dbReference type="AlphaFoldDB" id="A0ABD0PJJ3"/>
<sequence>TEESRLSRCLNTFGLVALGVGSTLGAGVYVLAGAVARENTGPAIVLSFLIAALASVMAGLCYAEFPEQAPPTLPPFWSERDSAVH</sequence>
<gene>
    <name evidence="2" type="ORF">M9458_029965</name>
</gene>
<reference evidence="2 3" key="1">
    <citation type="submission" date="2024-05" db="EMBL/GenBank/DDBJ databases">
        <title>Genome sequencing and assembly of Indian major carp, Cirrhinus mrigala (Hamilton, 1822).</title>
        <authorList>
            <person name="Mohindra V."/>
            <person name="Chowdhury L.M."/>
            <person name="Lal K."/>
            <person name="Jena J.K."/>
        </authorList>
    </citation>
    <scope>NUCLEOTIDE SEQUENCE [LARGE SCALE GENOMIC DNA]</scope>
    <source>
        <strain evidence="2">CM1030</strain>
        <tissue evidence="2">Blood</tissue>
    </source>
</reference>